<dbReference type="Pfam" id="PF12837">
    <property type="entry name" value="Fer4_6"/>
    <property type="match status" value="1"/>
</dbReference>
<protein>
    <submittedName>
        <fullName evidence="5">[FeFe] hydrogenase, group B1/B3</fullName>
    </submittedName>
</protein>
<dbReference type="SUPFAM" id="SSF54862">
    <property type="entry name" value="4Fe-4S ferredoxins"/>
    <property type="match status" value="1"/>
</dbReference>
<keyword evidence="3" id="KW-0411">Iron-sulfur</keyword>
<sequence>MRGLHTQISELRKNVFVEVARIAFEEEPENMKEAIEGLPYKLSSEETPVFRESIYRERAISAERARLAMGLSMRPQNKPVHTSSGMDASTIDEVYYEPPLMQVIPSACNECEDNVYEVSNLCRDCIAHQCMEVCPRDAISQVDGQAYINQEKCIKCGKCKSVCPYDAIGKRTRPCALSCGVKAIETDEYGRARINQDKCLSCGMCMVNCPFGAIADKSQFFQMIQSLRKGQEVVAEIAPAYVGQFGAKVTPSKIHTALKKLGFSHVYEVALGADIGALAEAKTYATKVATGELPFLLTSCCPSWAMLAKTQFPEIIDSISTDLTPMVATARSIKKEHPNARVVFIGPCAAKKLEAMRKSVRSDVDFVITFEELDAMFTARGIKPDEIEETSSFHDATAIGRGYGVAGGVASAIQKCIEEYYPDVETKIEHAQGLEECRKMLMLAKAGKKNGCLIEGMGCPGGCVAGAGTLIPVSEAKKNVEKMVRESTKRIPRKELEEIELNALNSVGEIPHL</sequence>
<dbReference type="AlphaFoldDB" id="A0A1G6BD42"/>
<dbReference type="Proteomes" id="UP000199228">
    <property type="component" value="Unassembled WGS sequence"/>
</dbReference>
<dbReference type="EMBL" id="FMXR01000009">
    <property type="protein sequence ID" value="SDB18572.1"/>
    <property type="molecule type" value="Genomic_DNA"/>
</dbReference>
<name>A0A1G6BD42_EUBOX</name>
<dbReference type="PROSITE" id="PS51379">
    <property type="entry name" value="4FE4S_FER_2"/>
    <property type="match status" value="2"/>
</dbReference>
<dbReference type="InterPro" id="IPR050340">
    <property type="entry name" value="Cytosolic_Fe-S_CAF"/>
</dbReference>
<evidence type="ECO:0000256" key="1">
    <source>
        <dbReference type="ARBA" id="ARBA00022723"/>
    </source>
</evidence>
<feature type="domain" description="4Fe-4S ferredoxin-type" evidence="4">
    <location>
        <begin position="144"/>
        <end position="173"/>
    </location>
</feature>
<dbReference type="GO" id="GO:0046872">
    <property type="term" value="F:metal ion binding"/>
    <property type="evidence" value="ECO:0007669"/>
    <property type="project" value="UniProtKB-KW"/>
</dbReference>
<evidence type="ECO:0000259" key="4">
    <source>
        <dbReference type="PROSITE" id="PS51379"/>
    </source>
</evidence>
<dbReference type="Gene3D" id="3.30.70.20">
    <property type="match status" value="2"/>
</dbReference>
<evidence type="ECO:0000313" key="5">
    <source>
        <dbReference type="EMBL" id="SDB18572.1"/>
    </source>
</evidence>
<dbReference type="NCBIfam" id="TIGR04105">
    <property type="entry name" value="FeFe_hydrog_B1"/>
    <property type="match status" value="1"/>
</dbReference>
<dbReference type="SUPFAM" id="SSF53920">
    <property type="entry name" value="Fe-only hydrogenase"/>
    <property type="match status" value="1"/>
</dbReference>
<dbReference type="STRING" id="1732.SAMN02910417_01401"/>
<dbReference type="PROSITE" id="PS00198">
    <property type="entry name" value="4FE4S_FER_1"/>
    <property type="match status" value="2"/>
</dbReference>
<keyword evidence="2" id="KW-0408">Iron</keyword>
<feature type="domain" description="4Fe-4S ferredoxin-type" evidence="4">
    <location>
        <begin position="190"/>
        <end position="219"/>
    </location>
</feature>
<dbReference type="GO" id="GO:0051536">
    <property type="term" value="F:iron-sulfur cluster binding"/>
    <property type="evidence" value="ECO:0007669"/>
    <property type="project" value="UniProtKB-KW"/>
</dbReference>
<evidence type="ECO:0000313" key="6">
    <source>
        <dbReference type="Proteomes" id="UP000199228"/>
    </source>
</evidence>
<dbReference type="InterPro" id="IPR004108">
    <property type="entry name" value="Fe_hydrogenase_lsu_C"/>
</dbReference>
<dbReference type="InterPro" id="IPR009016">
    <property type="entry name" value="Fe_hydrogenase"/>
</dbReference>
<evidence type="ECO:0000256" key="2">
    <source>
        <dbReference type="ARBA" id="ARBA00023004"/>
    </source>
</evidence>
<dbReference type="InterPro" id="IPR017900">
    <property type="entry name" value="4Fe4S_Fe_S_CS"/>
</dbReference>
<evidence type="ECO:0000256" key="3">
    <source>
        <dbReference type="ARBA" id="ARBA00023014"/>
    </source>
</evidence>
<dbReference type="PANTHER" id="PTHR11615">
    <property type="entry name" value="NITRATE, FORMATE, IRON DEHYDROGENASE"/>
    <property type="match status" value="1"/>
</dbReference>
<keyword evidence="1" id="KW-0479">Metal-binding</keyword>
<dbReference type="InterPro" id="IPR027631">
    <property type="entry name" value="Mono_FeFe_hydrog"/>
</dbReference>
<organism evidence="5 6">
    <name type="scientific">Eubacterium oxidoreducens</name>
    <dbReference type="NCBI Taxonomy" id="1732"/>
    <lineage>
        <taxon>Bacteria</taxon>
        <taxon>Bacillati</taxon>
        <taxon>Bacillota</taxon>
        <taxon>Clostridia</taxon>
        <taxon>Eubacteriales</taxon>
        <taxon>Eubacteriaceae</taxon>
        <taxon>Eubacterium</taxon>
    </lineage>
</organism>
<dbReference type="OrthoDB" id="9798098at2"/>
<dbReference type="Gene3D" id="3.40.950.10">
    <property type="entry name" value="Fe-only Hydrogenase (Larger Subunit), Chain L, domain 3"/>
    <property type="match status" value="1"/>
</dbReference>
<dbReference type="InterPro" id="IPR017896">
    <property type="entry name" value="4Fe4S_Fe-S-bd"/>
</dbReference>
<accession>A0A1G6BD42</accession>
<keyword evidence="6" id="KW-1185">Reference proteome</keyword>
<dbReference type="RefSeq" id="WP_090173636.1">
    <property type="nucleotide sequence ID" value="NZ_FMXR01000009.1"/>
</dbReference>
<dbReference type="Pfam" id="PF02906">
    <property type="entry name" value="Fe_hyd_lg_C"/>
    <property type="match status" value="1"/>
</dbReference>
<dbReference type="Pfam" id="PF00037">
    <property type="entry name" value="Fer4"/>
    <property type="match status" value="1"/>
</dbReference>
<proteinExistence type="predicted"/>
<gene>
    <name evidence="5" type="ORF">SAMN02910417_01401</name>
</gene>
<reference evidence="5 6" key="1">
    <citation type="submission" date="2016-10" db="EMBL/GenBank/DDBJ databases">
        <authorList>
            <person name="de Groot N.N."/>
        </authorList>
    </citation>
    <scope>NUCLEOTIDE SEQUENCE [LARGE SCALE GENOMIC DNA]</scope>
    <source>
        <strain evidence="5 6">DSM 3217</strain>
    </source>
</reference>